<dbReference type="GO" id="GO:0003723">
    <property type="term" value="F:RNA binding"/>
    <property type="evidence" value="ECO:0007669"/>
    <property type="project" value="InterPro"/>
</dbReference>
<dbReference type="GeneID" id="93989464"/>
<dbReference type="EMBL" id="JPYI02000078">
    <property type="protein sequence ID" value="OQP77935.1"/>
    <property type="molecule type" value="Genomic_DNA"/>
</dbReference>
<reference evidence="11 12" key="2">
    <citation type="journal article" date="2017" name="Plant Pathol.">
        <title>Pathogenicity and virulence gene content of Xanthomonas strains infecting Araceae, formerly known as Xanthomonas axonopodis pv. dieffenbachiae.</title>
        <authorList>
            <person name="Constantin E.C."/>
            <person name="Haegeman A."/>
            <person name="Van Vaerenbergh J."/>
            <person name="Baeyen S."/>
            <person name="Van Malderghem C."/>
            <person name="Maes M."/>
            <person name="Cottyn B."/>
        </authorList>
    </citation>
    <scope>NUCLEOTIDE SEQUENCE [LARGE SCALE GENOMIC DNA]</scope>
    <source>
        <strain evidence="11 12">LMG 25940</strain>
    </source>
</reference>
<evidence type="ECO:0000256" key="8">
    <source>
        <dbReference type="ARBA" id="ARBA00041975"/>
    </source>
</evidence>
<evidence type="ECO:0000256" key="9">
    <source>
        <dbReference type="ARBA" id="ARBA00043049"/>
    </source>
</evidence>
<reference evidence="11 12" key="1">
    <citation type="journal article" date="2016" name="Plant Pathol.">
        <title>Genetic characterization of strains named as Xanthomonas axonopodis pv. dieffenbachiae leads to a taxonomic revision of the X. axonopodis species complex.</title>
        <authorList>
            <person name="Constantin E.C."/>
            <person name="Cleenwerck I."/>
            <person name="Maes M."/>
            <person name="Baeyen S."/>
            <person name="Van Malderghem C."/>
            <person name="De Vos P."/>
            <person name="Cottyn B."/>
        </authorList>
    </citation>
    <scope>NUCLEOTIDE SEQUENCE [LARGE SCALE GENOMIC DNA]</scope>
    <source>
        <strain evidence="11 12">LMG 25940</strain>
    </source>
</reference>
<dbReference type="InterPro" id="IPR050188">
    <property type="entry name" value="RluA_PseudoU_synthase"/>
</dbReference>
<evidence type="ECO:0000259" key="10">
    <source>
        <dbReference type="Pfam" id="PF00849"/>
    </source>
</evidence>
<comment type="catalytic activity">
    <reaction evidence="3">
        <text>uridine(65) in tRNA = pseudouridine(65) in tRNA</text>
        <dbReference type="Rhea" id="RHEA:42536"/>
        <dbReference type="Rhea" id="RHEA-COMP:10103"/>
        <dbReference type="Rhea" id="RHEA-COMP:10104"/>
        <dbReference type="ChEBI" id="CHEBI:65314"/>
        <dbReference type="ChEBI" id="CHEBI:65315"/>
        <dbReference type="EC" id="5.4.99.26"/>
    </reaction>
</comment>
<dbReference type="AlphaFoldDB" id="A0A1V9H4W4"/>
<sequence>MRAAAVAVRLAWRQNSCSVRCRQRGDAVACGVGAADNPPVGISPKHLQILYQDDVLAVVDKPAGLMVHDSKLARGEDDFLADRLREQLGKPIFLVHRLDRATSGCLLLAFDRDSASALGKALMAGEVEKHYLTVCRGWPAEERFIVDHDLDGGPGKPVKKPAVTHFQRLATGELEIPSTGFTTSRYALLRCQPQTGRFRQIRRHMKHLSHHMIGDTSHGDGRHNRSFRMLGIHRMLLHAERLEFPHPGDGRRISVTAPLDAEFAKACALFDWDMAQLQAMPLAQ</sequence>
<gene>
    <name evidence="11" type="ORF">IM53_012635</name>
</gene>
<organism evidence="11 12">
    <name type="scientific">Xanthomonas phaseoli pv. dieffenbachiae</name>
    <dbReference type="NCBI Taxonomy" id="92828"/>
    <lineage>
        <taxon>Bacteria</taxon>
        <taxon>Pseudomonadati</taxon>
        <taxon>Pseudomonadota</taxon>
        <taxon>Gammaproteobacteria</taxon>
        <taxon>Lysobacterales</taxon>
        <taxon>Lysobacteraceae</taxon>
        <taxon>Xanthomonas</taxon>
    </lineage>
</organism>
<keyword evidence="2" id="KW-0413">Isomerase</keyword>
<dbReference type="PANTHER" id="PTHR21600">
    <property type="entry name" value="MITOCHONDRIAL RNA PSEUDOURIDINE SYNTHASE"/>
    <property type="match status" value="1"/>
</dbReference>
<dbReference type="Proteomes" id="UP000050546">
    <property type="component" value="Unassembled WGS sequence"/>
</dbReference>
<dbReference type="RefSeq" id="WP_057679330.1">
    <property type="nucleotide sequence ID" value="NZ_CP041380.1"/>
</dbReference>
<evidence type="ECO:0000256" key="1">
    <source>
        <dbReference type="ARBA" id="ARBA00022694"/>
    </source>
</evidence>
<dbReference type="GO" id="GO:0000455">
    <property type="term" value="P:enzyme-directed rRNA pseudouridine synthesis"/>
    <property type="evidence" value="ECO:0007669"/>
    <property type="project" value="TreeGrafter"/>
</dbReference>
<evidence type="ECO:0000256" key="6">
    <source>
        <dbReference type="ARBA" id="ARBA00040675"/>
    </source>
</evidence>
<evidence type="ECO:0000256" key="7">
    <source>
        <dbReference type="ARBA" id="ARBA00041803"/>
    </source>
</evidence>
<dbReference type="EC" id="5.4.99.26" evidence="5"/>
<evidence type="ECO:0000313" key="12">
    <source>
        <dbReference type="Proteomes" id="UP000050546"/>
    </source>
</evidence>
<dbReference type="InterPro" id="IPR006224">
    <property type="entry name" value="PsdUridine_synth_RluA-like_CS"/>
</dbReference>
<protein>
    <recommendedName>
        <fullName evidence="6">tRNA pseudouridine synthase C</fullName>
        <ecNumber evidence="5">5.4.99.26</ecNumber>
    </recommendedName>
    <alternativeName>
        <fullName evidence="8">tRNA pseudouridine(65) synthase</fullName>
    </alternativeName>
    <alternativeName>
        <fullName evidence="9">tRNA pseudouridylate synthase C</fullName>
    </alternativeName>
    <alternativeName>
        <fullName evidence="7">tRNA-uridine isomerase C</fullName>
    </alternativeName>
</protein>
<accession>A0A1V9H4W4</accession>
<dbReference type="PROSITE" id="PS01129">
    <property type="entry name" value="PSI_RLU"/>
    <property type="match status" value="1"/>
</dbReference>
<comment type="function">
    <text evidence="4">Responsible for synthesis of pseudouridine from uracil-65 in transfer RNAs.</text>
</comment>
<dbReference type="InterPro" id="IPR006145">
    <property type="entry name" value="PsdUridine_synth_RsuA/RluA"/>
</dbReference>
<dbReference type="STRING" id="1437877.GCA_001564415_01029"/>
<dbReference type="SUPFAM" id="SSF55120">
    <property type="entry name" value="Pseudouridine synthase"/>
    <property type="match status" value="1"/>
</dbReference>
<evidence type="ECO:0000256" key="4">
    <source>
        <dbReference type="ARBA" id="ARBA00037670"/>
    </source>
</evidence>
<evidence type="ECO:0000256" key="3">
    <source>
        <dbReference type="ARBA" id="ARBA00036607"/>
    </source>
</evidence>
<dbReference type="Pfam" id="PF00849">
    <property type="entry name" value="PseudoU_synth_2"/>
    <property type="match status" value="1"/>
</dbReference>
<name>A0A1V9H4W4_9XANT</name>
<dbReference type="GO" id="GO:0160149">
    <property type="term" value="F:tRNA pseudouridine(65) synthase activity"/>
    <property type="evidence" value="ECO:0007669"/>
    <property type="project" value="UniProtKB-EC"/>
</dbReference>
<proteinExistence type="predicted"/>
<comment type="caution">
    <text evidence="11">The sequence shown here is derived from an EMBL/GenBank/DDBJ whole genome shotgun (WGS) entry which is preliminary data.</text>
</comment>
<dbReference type="PANTHER" id="PTHR21600:SF56">
    <property type="entry name" value="TRNA PSEUDOURIDINE SYNTHASE C"/>
    <property type="match status" value="1"/>
</dbReference>
<evidence type="ECO:0000256" key="2">
    <source>
        <dbReference type="ARBA" id="ARBA00023235"/>
    </source>
</evidence>
<evidence type="ECO:0000313" key="11">
    <source>
        <dbReference type="EMBL" id="OQP77935.1"/>
    </source>
</evidence>
<feature type="domain" description="Pseudouridine synthase RsuA/RluA-like" evidence="10">
    <location>
        <begin position="56"/>
        <end position="207"/>
    </location>
</feature>
<evidence type="ECO:0000256" key="5">
    <source>
        <dbReference type="ARBA" id="ARBA00038943"/>
    </source>
</evidence>
<dbReference type="GO" id="GO:0008033">
    <property type="term" value="P:tRNA processing"/>
    <property type="evidence" value="ECO:0007669"/>
    <property type="project" value="UniProtKB-KW"/>
</dbReference>
<dbReference type="InterPro" id="IPR020103">
    <property type="entry name" value="PsdUridine_synth_cat_dom_sf"/>
</dbReference>
<keyword evidence="1" id="KW-0819">tRNA processing</keyword>
<dbReference type="Gene3D" id="3.30.2350.10">
    <property type="entry name" value="Pseudouridine synthase"/>
    <property type="match status" value="1"/>
</dbReference>